<dbReference type="SMART" id="SM00260">
    <property type="entry name" value="CheW"/>
    <property type="match status" value="1"/>
</dbReference>
<dbReference type="InterPro" id="IPR002545">
    <property type="entry name" value="CheW-lke_dom"/>
</dbReference>
<dbReference type="Gene3D" id="2.30.30.40">
    <property type="entry name" value="SH3 Domains"/>
    <property type="match status" value="1"/>
</dbReference>
<dbReference type="PROSITE" id="PS50851">
    <property type="entry name" value="CHEW"/>
    <property type="match status" value="1"/>
</dbReference>
<dbReference type="SUPFAM" id="SSF50341">
    <property type="entry name" value="CheW-like"/>
    <property type="match status" value="1"/>
</dbReference>
<evidence type="ECO:0000313" key="3">
    <source>
        <dbReference type="Proteomes" id="UP000196531"/>
    </source>
</evidence>
<gene>
    <name evidence="2" type="ORF">A9Q84_16530</name>
</gene>
<dbReference type="GO" id="GO:0005829">
    <property type="term" value="C:cytosol"/>
    <property type="evidence" value="ECO:0007669"/>
    <property type="project" value="TreeGrafter"/>
</dbReference>
<protein>
    <recommendedName>
        <fullName evidence="1">CheW-like domain-containing protein</fullName>
    </recommendedName>
</protein>
<dbReference type="PANTHER" id="PTHR22617:SF23">
    <property type="entry name" value="CHEMOTAXIS PROTEIN CHEW"/>
    <property type="match status" value="1"/>
</dbReference>
<comment type="caution">
    <text evidence="2">The sequence shown here is derived from an EMBL/GenBank/DDBJ whole genome shotgun (WGS) entry which is preliminary data.</text>
</comment>
<dbReference type="PANTHER" id="PTHR22617">
    <property type="entry name" value="CHEMOTAXIS SENSOR HISTIDINE KINASE-RELATED"/>
    <property type="match status" value="1"/>
</dbReference>
<sequence>METTEILKSDTERRYLEIIVSDKHYCVPLKDISEVVPNFEISSVPLTKSHFKGLINLRGQIISVLDLGMRIEKTPTKFVEKQTCIVIFNIDDIKVGALVDEVLAVQLICDSVIDDQNHIKSQKNLFVTGVIKEENKSNLRFLLDLIPLLDIDEIKEIERNHAVNG</sequence>
<proteinExistence type="predicted"/>
<dbReference type="Proteomes" id="UP000196531">
    <property type="component" value="Unassembled WGS sequence"/>
</dbReference>
<reference evidence="3" key="1">
    <citation type="journal article" date="2017" name="Proc. Natl. Acad. Sci. U.S.A.">
        <title>Simulation of Deepwater Horizon oil plume reveals substrate specialization within a complex community of hydrocarbon-degraders.</title>
        <authorList>
            <person name="Hu P."/>
            <person name="Dubinsky E.A."/>
            <person name="Probst A.J."/>
            <person name="Wang J."/>
            <person name="Sieber C.M.K."/>
            <person name="Tom L.M."/>
            <person name="Gardinali P."/>
            <person name="Banfield J.F."/>
            <person name="Atlas R.M."/>
            <person name="Andersen G.L."/>
        </authorList>
    </citation>
    <scope>NUCLEOTIDE SEQUENCE [LARGE SCALE GENOMIC DNA]</scope>
</reference>
<dbReference type="InterPro" id="IPR039315">
    <property type="entry name" value="CheW"/>
</dbReference>
<accession>A0A1Y5F4D5</accession>
<dbReference type="EMBL" id="MAAO01000008">
    <property type="protein sequence ID" value="OUR95438.1"/>
    <property type="molecule type" value="Genomic_DNA"/>
</dbReference>
<evidence type="ECO:0000259" key="1">
    <source>
        <dbReference type="PROSITE" id="PS50851"/>
    </source>
</evidence>
<dbReference type="AlphaFoldDB" id="A0A1Y5F4D5"/>
<dbReference type="GO" id="GO:0006935">
    <property type="term" value="P:chemotaxis"/>
    <property type="evidence" value="ECO:0007669"/>
    <property type="project" value="InterPro"/>
</dbReference>
<feature type="domain" description="CheW-like" evidence="1">
    <location>
        <begin position="12"/>
        <end position="154"/>
    </location>
</feature>
<organism evidence="2 3">
    <name type="scientific">Halobacteriovorax marinus</name>
    <dbReference type="NCBI Taxonomy" id="97084"/>
    <lineage>
        <taxon>Bacteria</taxon>
        <taxon>Pseudomonadati</taxon>
        <taxon>Bdellovibrionota</taxon>
        <taxon>Bacteriovoracia</taxon>
        <taxon>Bacteriovoracales</taxon>
        <taxon>Halobacteriovoraceae</taxon>
        <taxon>Halobacteriovorax</taxon>
    </lineage>
</organism>
<evidence type="ECO:0000313" key="2">
    <source>
        <dbReference type="EMBL" id="OUR95438.1"/>
    </source>
</evidence>
<dbReference type="Pfam" id="PF01584">
    <property type="entry name" value="CheW"/>
    <property type="match status" value="1"/>
</dbReference>
<name>A0A1Y5F4D5_9BACT</name>
<dbReference type="Gene3D" id="2.40.50.180">
    <property type="entry name" value="CheA-289, Domain 4"/>
    <property type="match status" value="1"/>
</dbReference>
<dbReference type="GO" id="GO:0007165">
    <property type="term" value="P:signal transduction"/>
    <property type="evidence" value="ECO:0007669"/>
    <property type="project" value="InterPro"/>
</dbReference>
<dbReference type="InterPro" id="IPR036061">
    <property type="entry name" value="CheW-like_dom_sf"/>
</dbReference>